<dbReference type="AlphaFoldDB" id="A0A8T0KU99"/>
<sequence length="109" mass="12925">MTSFGSGPTGGGGRSVTQMPDVTSRRVNEKPVDKNLLWRDILENWDIPNDEKIRKKNLSHIAVRWRDFKTRMTRQYVFGSKQNDTPCTKYKITEEEWMQFKESRLTLEW</sequence>
<comment type="caution">
    <text evidence="2">The sequence shown here is derived from an EMBL/GenBank/DDBJ whole genome shotgun (WGS) entry which is preliminary data.</text>
</comment>
<dbReference type="EMBL" id="JABFOF010000003">
    <property type="protein sequence ID" value="KAG2403031.1"/>
    <property type="molecule type" value="Genomic_DNA"/>
</dbReference>
<reference evidence="2 3" key="1">
    <citation type="submission" date="2020-05" db="EMBL/GenBank/DDBJ databases">
        <title>Vigna angularis (adzuki bean) Var. LongXiaoDou No. 4 denovo assembly.</title>
        <authorList>
            <person name="Xiang H."/>
        </authorList>
    </citation>
    <scope>NUCLEOTIDE SEQUENCE [LARGE SCALE GENOMIC DNA]</scope>
    <source>
        <tissue evidence="2">Leaf</tissue>
    </source>
</reference>
<evidence type="ECO:0000256" key="1">
    <source>
        <dbReference type="SAM" id="MobiDB-lite"/>
    </source>
</evidence>
<dbReference type="Proteomes" id="UP000743370">
    <property type="component" value="Unassembled WGS sequence"/>
</dbReference>
<accession>A0A8T0KU99</accession>
<evidence type="ECO:0000313" key="3">
    <source>
        <dbReference type="Proteomes" id="UP000743370"/>
    </source>
</evidence>
<gene>
    <name evidence="2" type="ORF">HKW66_Vig0246990</name>
</gene>
<proteinExistence type="predicted"/>
<feature type="region of interest" description="Disordered" evidence="1">
    <location>
        <begin position="1"/>
        <end position="28"/>
    </location>
</feature>
<evidence type="ECO:0000313" key="2">
    <source>
        <dbReference type="EMBL" id="KAG2403031.1"/>
    </source>
</evidence>
<organism evidence="2 3">
    <name type="scientific">Phaseolus angularis</name>
    <name type="common">Azuki bean</name>
    <name type="synonym">Vigna angularis</name>
    <dbReference type="NCBI Taxonomy" id="3914"/>
    <lineage>
        <taxon>Eukaryota</taxon>
        <taxon>Viridiplantae</taxon>
        <taxon>Streptophyta</taxon>
        <taxon>Embryophyta</taxon>
        <taxon>Tracheophyta</taxon>
        <taxon>Spermatophyta</taxon>
        <taxon>Magnoliopsida</taxon>
        <taxon>eudicotyledons</taxon>
        <taxon>Gunneridae</taxon>
        <taxon>Pentapetalae</taxon>
        <taxon>rosids</taxon>
        <taxon>fabids</taxon>
        <taxon>Fabales</taxon>
        <taxon>Fabaceae</taxon>
        <taxon>Papilionoideae</taxon>
        <taxon>50 kb inversion clade</taxon>
        <taxon>NPAAA clade</taxon>
        <taxon>indigoferoid/millettioid clade</taxon>
        <taxon>Phaseoleae</taxon>
        <taxon>Vigna</taxon>
    </lineage>
</organism>
<protein>
    <submittedName>
        <fullName evidence="2">Uncharacterized protein</fullName>
    </submittedName>
</protein>
<name>A0A8T0KU99_PHAAN</name>